<reference evidence="1 2" key="1">
    <citation type="submission" date="2014-07" db="EMBL/GenBank/DDBJ databases">
        <title>Unique and conserved regions in Vibrio harveyi and related species in comparison with the shrimp pathogen Vibrio harveyi CAIM 1792.</title>
        <authorList>
            <person name="Espinoza-Valles I."/>
            <person name="Vora G."/>
            <person name="Leekitcharoenphon P."/>
            <person name="Ussery D."/>
            <person name="Hoj L."/>
            <person name="Gomez-Gil B."/>
        </authorList>
    </citation>
    <scope>NUCLEOTIDE SEQUENCE [LARGE SCALE GENOMIC DNA]</scope>
    <source>
        <strain evidence="2">CAIM 1854 / LMG 25443</strain>
    </source>
</reference>
<comment type="caution">
    <text evidence="1">The sequence shown here is derived from an EMBL/GenBank/DDBJ whole genome shotgun (WGS) entry which is preliminary data.</text>
</comment>
<organism evidence="1 2">
    <name type="scientific">Vibrio owensii CAIM 1854 = LMG 25443</name>
    <dbReference type="NCBI Taxonomy" id="1229493"/>
    <lineage>
        <taxon>Bacteria</taxon>
        <taxon>Pseudomonadati</taxon>
        <taxon>Pseudomonadota</taxon>
        <taxon>Gammaproteobacteria</taxon>
        <taxon>Vibrionales</taxon>
        <taxon>Vibrionaceae</taxon>
        <taxon>Vibrio</taxon>
    </lineage>
</organism>
<keyword evidence="1" id="KW-0547">Nucleotide-binding</keyword>
<keyword evidence="1" id="KW-0067">ATP-binding</keyword>
<dbReference type="Proteomes" id="UP000031586">
    <property type="component" value="Unassembled WGS sequence"/>
</dbReference>
<dbReference type="EMBL" id="JPRD01000024">
    <property type="protein sequence ID" value="KIF52246.1"/>
    <property type="molecule type" value="Genomic_DNA"/>
</dbReference>
<sequence>MTSKKDELKKVIEQIPSTQFKLDKKNDSSVFLDISKGIAEVIPVRGDKFKKVIRQKAKQIGLRLKQAQVDELVEEFDAIAFENDEVIEAQIRYALSEDKQTVWIDLCNGSIAKLSAGKVELVDVVDDGIYFSRPTYQLPMTMPNVEIDSGGVKKALKQFKSLVNTDTNTFFLLLGYMTYVMSNPKARGVPYPILAIQGEKGCGKSFTCNNVLRGLLDPSSMSGLSLTRKMNDFMLVINSMYLSVFDNLRSLTKEQSDILCTTATNGSTAKRELYSDTQLTVLQLHSPLVLNGIHDYIKESDLASRCVHIKLQPMPEKMRRTEQELKADLEALKPDLFGALLVLSSKILIELESVKVIYSARMMDFAKWLSALEVVLNLPEAQLQKMYAENVKSLMASGTADDSLTIALQKLVKTLGAGEAWQSTPSALLEKLYDFENSQFLPKGAGALSAKLKGQEASLNANGIYLKFGRGSERFVMVSSKMLVE</sequence>
<proteinExistence type="predicted"/>
<evidence type="ECO:0000313" key="2">
    <source>
        <dbReference type="Proteomes" id="UP000031586"/>
    </source>
</evidence>
<protein>
    <submittedName>
        <fullName evidence="1">ATP-binding protein</fullName>
    </submittedName>
</protein>
<dbReference type="AlphaFoldDB" id="A0A0C1ZGF7"/>
<dbReference type="PATRIC" id="fig|1229493.5.peg.2282"/>
<name>A0A0C1ZGF7_9VIBR</name>
<dbReference type="RefSeq" id="WP_020197030.1">
    <property type="nucleotide sequence ID" value="NZ_BAOH01000094.1"/>
</dbReference>
<dbReference type="GO" id="GO:0005524">
    <property type="term" value="F:ATP binding"/>
    <property type="evidence" value="ECO:0007669"/>
    <property type="project" value="UniProtKB-KW"/>
</dbReference>
<evidence type="ECO:0000313" key="1">
    <source>
        <dbReference type="EMBL" id="KIF52246.1"/>
    </source>
</evidence>
<accession>A0A0C1ZGF7</accession>
<gene>
    <name evidence="1" type="ORF">H735_15660</name>
</gene>